<keyword evidence="1" id="KW-1133">Transmembrane helix</keyword>
<organism evidence="2 3">
    <name type="scientific">Winogradskyella arenosi</name>
    <dbReference type="NCBI Taxonomy" id="533325"/>
    <lineage>
        <taxon>Bacteria</taxon>
        <taxon>Pseudomonadati</taxon>
        <taxon>Bacteroidota</taxon>
        <taxon>Flavobacteriia</taxon>
        <taxon>Flavobacteriales</taxon>
        <taxon>Flavobacteriaceae</taxon>
        <taxon>Winogradskyella</taxon>
    </lineage>
</organism>
<protein>
    <recommendedName>
        <fullName evidence="4">LPXTG-motif cell wall-anchored protein</fullName>
    </recommendedName>
</protein>
<sequence length="63" mass="7744">MKIQKIFHYAYLVFAVLFLYDAITKWSEERSRAYLSLAFVALATFMFFFRKRFSKKFEDRNNK</sequence>
<dbReference type="OrthoDB" id="1151040at2"/>
<name>A0A368ZH86_9FLAO</name>
<feature type="transmembrane region" description="Helical" evidence="1">
    <location>
        <begin position="7"/>
        <end position="27"/>
    </location>
</feature>
<dbReference type="Proteomes" id="UP000253436">
    <property type="component" value="Unassembled WGS sequence"/>
</dbReference>
<keyword evidence="1" id="KW-0812">Transmembrane</keyword>
<keyword evidence="3" id="KW-1185">Reference proteome</keyword>
<keyword evidence="1" id="KW-0472">Membrane</keyword>
<evidence type="ECO:0008006" key="4">
    <source>
        <dbReference type="Google" id="ProtNLM"/>
    </source>
</evidence>
<dbReference type="EMBL" id="QPJO01000005">
    <property type="protein sequence ID" value="RCW90322.1"/>
    <property type="molecule type" value="Genomic_DNA"/>
</dbReference>
<evidence type="ECO:0000256" key="1">
    <source>
        <dbReference type="SAM" id="Phobius"/>
    </source>
</evidence>
<evidence type="ECO:0000313" key="2">
    <source>
        <dbReference type="EMBL" id="RCW90322.1"/>
    </source>
</evidence>
<evidence type="ECO:0000313" key="3">
    <source>
        <dbReference type="Proteomes" id="UP000253436"/>
    </source>
</evidence>
<reference evidence="2 3" key="1">
    <citation type="submission" date="2018-07" db="EMBL/GenBank/DDBJ databases">
        <title>Genomic Encyclopedia of Type Strains, Phase III (KMG-III): the genomes of soil and plant-associated and newly described type strains.</title>
        <authorList>
            <person name="Whitman W."/>
        </authorList>
    </citation>
    <scope>NUCLEOTIDE SEQUENCE [LARGE SCALE GENOMIC DNA]</scope>
    <source>
        <strain evidence="2 3">CECT 7958</strain>
    </source>
</reference>
<feature type="transmembrane region" description="Helical" evidence="1">
    <location>
        <begin position="33"/>
        <end position="50"/>
    </location>
</feature>
<accession>A0A368ZH86</accession>
<comment type="caution">
    <text evidence="2">The sequence shown here is derived from an EMBL/GenBank/DDBJ whole genome shotgun (WGS) entry which is preliminary data.</text>
</comment>
<dbReference type="AlphaFoldDB" id="A0A368ZH86"/>
<proteinExistence type="predicted"/>
<gene>
    <name evidence="2" type="ORF">DFQ08_105212</name>
</gene>
<dbReference type="RefSeq" id="WP_114310717.1">
    <property type="nucleotide sequence ID" value="NZ_QPJO01000005.1"/>
</dbReference>